<name>A0AAN8DDQ3_CHAGU</name>
<dbReference type="Proteomes" id="UP001331515">
    <property type="component" value="Unassembled WGS sequence"/>
</dbReference>
<accession>A0AAN8DDQ3</accession>
<dbReference type="EMBL" id="JAURVH010001525">
    <property type="protein sequence ID" value="KAK5918420.1"/>
    <property type="molecule type" value="Genomic_DNA"/>
</dbReference>
<evidence type="ECO:0000313" key="2">
    <source>
        <dbReference type="EMBL" id="KAK5918420.1"/>
    </source>
</evidence>
<comment type="caution">
    <text evidence="2">The sequence shown here is derived from an EMBL/GenBank/DDBJ whole genome shotgun (WGS) entry which is preliminary data.</text>
</comment>
<proteinExistence type="predicted"/>
<sequence>MQLETPQWPAGAWYEMEGERRTSTEREKGEGWGRAGKTSLLSVTLLAFDVRGQSRVPLESLSSGPHSGAVEHRESRGEACLSGVWGMWWMSGAVSVGA</sequence>
<evidence type="ECO:0000256" key="1">
    <source>
        <dbReference type="SAM" id="MobiDB-lite"/>
    </source>
</evidence>
<feature type="compositionally biased region" description="Basic and acidic residues" evidence="1">
    <location>
        <begin position="17"/>
        <end position="31"/>
    </location>
</feature>
<evidence type="ECO:0000313" key="3">
    <source>
        <dbReference type="Proteomes" id="UP001331515"/>
    </source>
</evidence>
<organism evidence="2 3">
    <name type="scientific">Champsocephalus gunnari</name>
    <name type="common">Mackerel icefish</name>
    <dbReference type="NCBI Taxonomy" id="52237"/>
    <lineage>
        <taxon>Eukaryota</taxon>
        <taxon>Metazoa</taxon>
        <taxon>Chordata</taxon>
        <taxon>Craniata</taxon>
        <taxon>Vertebrata</taxon>
        <taxon>Euteleostomi</taxon>
        <taxon>Actinopterygii</taxon>
        <taxon>Neopterygii</taxon>
        <taxon>Teleostei</taxon>
        <taxon>Neoteleostei</taxon>
        <taxon>Acanthomorphata</taxon>
        <taxon>Eupercaria</taxon>
        <taxon>Perciformes</taxon>
        <taxon>Notothenioidei</taxon>
        <taxon>Channichthyidae</taxon>
        <taxon>Champsocephalus</taxon>
    </lineage>
</organism>
<keyword evidence="3" id="KW-1185">Reference proteome</keyword>
<gene>
    <name evidence="2" type="ORF">CgunFtcFv8_003187</name>
</gene>
<protein>
    <submittedName>
        <fullName evidence="2">Uncharacterized protein</fullName>
    </submittedName>
</protein>
<feature type="region of interest" description="Disordered" evidence="1">
    <location>
        <begin position="1"/>
        <end position="33"/>
    </location>
</feature>
<reference evidence="2 3" key="1">
    <citation type="journal article" date="2023" name="Mol. Biol. Evol.">
        <title>Genomics of Secondarily Temperate Adaptation in the Only Non-Antarctic Icefish.</title>
        <authorList>
            <person name="Rivera-Colon A.G."/>
            <person name="Rayamajhi N."/>
            <person name="Minhas B.F."/>
            <person name="Madrigal G."/>
            <person name="Bilyk K.T."/>
            <person name="Yoon V."/>
            <person name="Hune M."/>
            <person name="Gregory S."/>
            <person name="Cheng C.H.C."/>
            <person name="Catchen J.M."/>
        </authorList>
    </citation>
    <scope>NUCLEOTIDE SEQUENCE [LARGE SCALE GENOMIC DNA]</scope>
    <source>
        <tissue evidence="2">White muscle</tissue>
    </source>
</reference>
<dbReference type="AlphaFoldDB" id="A0AAN8DDQ3"/>